<dbReference type="InterPro" id="IPR001789">
    <property type="entry name" value="Sig_transdc_resp-reg_receiver"/>
</dbReference>
<evidence type="ECO:0000256" key="3">
    <source>
        <dbReference type="PROSITE-ProRule" id="PRU00169"/>
    </source>
</evidence>
<dbReference type="InterPro" id="IPR028976">
    <property type="entry name" value="CheC-like_sf"/>
</dbReference>
<organism evidence="5 6">
    <name type="scientific">Idiomarina aquatica</name>
    <dbReference type="NCBI Taxonomy" id="1327752"/>
    <lineage>
        <taxon>Bacteria</taxon>
        <taxon>Pseudomonadati</taxon>
        <taxon>Pseudomonadota</taxon>
        <taxon>Gammaproteobacteria</taxon>
        <taxon>Alteromonadales</taxon>
        <taxon>Idiomarinaceae</taxon>
        <taxon>Idiomarina</taxon>
    </lineage>
</organism>
<dbReference type="CDD" id="cd17910">
    <property type="entry name" value="CheC_ClassII"/>
    <property type="match status" value="1"/>
</dbReference>
<dbReference type="Proteomes" id="UP000286680">
    <property type="component" value="Unassembled WGS sequence"/>
</dbReference>
<dbReference type="AlphaFoldDB" id="A0AA94EE81"/>
<dbReference type="GO" id="GO:0000160">
    <property type="term" value="P:phosphorelay signal transduction system"/>
    <property type="evidence" value="ECO:0007669"/>
    <property type="project" value="InterPro"/>
</dbReference>
<reference evidence="6" key="1">
    <citation type="journal article" date="2018" name="Front. Microbiol.">
        <title>Genome-Based Analysis Reveals the Taxonomy and Diversity of the Family Idiomarinaceae.</title>
        <authorList>
            <person name="Liu Y."/>
            <person name="Lai Q."/>
            <person name="Shao Z."/>
        </authorList>
    </citation>
    <scope>NUCLEOTIDE SEQUENCE [LARGE SCALE GENOMIC DNA]</scope>
    <source>
        <strain evidence="6">SN-14</strain>
    </source>
</reference>
<keyword evidence="1" id="KW-0145">Chemotaxis</keyword>
<dbReference type="EMBL" id="PIPS01000002">
    <property type="protein sequence ID" value="RUO43316.1"/>
    <property type="molecule type" value="Genomic_DNA"/>
</dbReference>
<evidence type="ECO:0000313" key="5">
    <source>
        <dbReference type="EMBL" id="RUO43316.1"/>
    </source>
</evidence>
<evidence type="ECO:0000256" key="1">
    <source>
        <dbReference type="ARBA" id="ARBA00022500"/>
    </source>
</evidence>
<dbReference type="RefSeq" id="WP_126819967.1">
    <property type="nucleotide sequence ID" value="NZ_PIPS01000002.1"/>
</dbReference>
<gene>
    <name evidence="5" type="ORF">CWE23_08160</name>
</gene>
<feature type="domain" description="Response regulatory" evidence="4">
    <location>
        <begin position="2"/>
        <end position="117"/>
    </location>
</feature>
<comment type="caution">
    <text evidence="5">The sequence shown here is derived from an EMBL/GenBank/DDBJ whole genome shotgun (WGS) entry which is preliminary data.</text>
</comment>
<dbReference type="Gene3D" id="3.40.1550.10">
    <property type="entry name" value="CheC-like"/>
    <property type="match status" value="1"/>
</dbReference>
<dbReference type="SMART" id="SM00448">
    <property type="entry name" value="REC"/>
    <property type="match status" value="1"/>
</dbReference>
<dbReference type="PANTHER" id="PTHR44591:SF24">
    <property type="entry name" value="PROTEIN-GLUTAMATE METHYLESTERASE_PROTEIN-GLUTAMINE GLUTAMINASE 1"/>
    <property type="match status" value="1"/>
</dbReference>
<dbReference type="SUPFAM" id="SSF103039">
    <property type="entry name" value="CheC-like"/>
    <property type="match status" value="1"/>
</dbReference>
<dbReference type="SUPFAM" id="SSF52172">
    <property type="entry name" value="CheY-like"/>
    <property type="match status" value="1"/>
</dbReference>
<evidence type="ECO:0000313" key="6">
    <source>
        <dbReference type="Proteomes" id="UP000286680"/>
    </source>
</evidence>
<keyword evidence="2 3" id="KW-0597">Phosphoprotein</keyword>
<sequence length="331" mass="36518">MKLVICDDSKLARKSLERALPDYWDVDIRFAENGAEALQLIEQGLCELLLLDLTMPVMDGFAVLEAIRDNDFNCLTIVVSGDVQASSRQRVRQLGALGFIKKPINASELTALLTEYGLIQELLGEGHARELKATQRLDALDVISEVSNVALGEAGSLLSEMLGTEVELPVPKVAFSDYSELLQNLGMNAQARVNAVSEGFVGNAIAGEAILFVNNRTYHQLPEKLADYHQHRFSDEYQSLLLDAASLMIAGFLQRFSLQLDLELNTSQPAIVALNCPLYDVFKASVKDKRVLFIDIDYHIPAYEFSCDLLVIFSEASGAVLEERAGYLIDA</sequence>
<dbReference type="InterPro" id="IPR011006">
    <property type="entry name" value="CheY-like_superfamily"/>
</dbReference>
<name>A0AA94EE81_9GAMM</name>
<dbReference type="PROSITE" id="PS50110">
    <property type="entry name" value="RESPONSE_REGULATORY"/>
    <property type="match status" value="1"/>
</dbReference>
<feature type="modified residue" description="4-aspartylphosphate" evidence="3">
    <location>
        <position position="52"/>
    </location>
</feature>
<evidence type="ECO:0000259" key="4">
    <source>
        <dbReference type="PROSITE" id="PS50110"/>
    </source>
</evidence>
<keyword evidence="6" id="KW-1185">Reference proteome</keyword>
<dbReference type="PANTHER" id="PTHR44591">
    <property type="entry name" value="STRESS RESPONSE REGULATOR PROTEIN 1"/>
    <property type="match status" value="1"/>
</dbReference>
<dbReference type="Pfam" id="PF00072">
    <property type="entry name" value="Response_reg"/>
    <property type="match status" value="1"/>
</dbReference>
<proteinExistence type="predicted"/>
<dbReference type="Gene3D" id="3.40.50.2300">
    <property type="match status" value="1"/>
</dbReference>
<accession>A0AA94EE81</accession>
<dbReference type="CDD" id="cd17593">
    <property type="entry name" value="REC_CheC-like"/>
    <property type="match status" value="1"/>
</dbReference>
<evidence type="ECO:0000256" key="2">
    <source>
        <dbReference type="ARBA" id="ARBA00022553"/>
    </source>
</evidence>
<dbReference type="InterPro" id="IPR050595">
    <property type="entry name" value="Bact_response_regulator"/>
</dbReference>
<protein>
    <submittedName>
        <fullName evidence="5">Response regulator</fullName>
    </submittedName>
</protein>
<dbReference type="GO" id="GO:0006935">
    <property type="term" value="P:chemotaxis"/>
    <property type="evidence" value="ECO:0007669"/>
    <property type="project" value="UniProtKB-KW"/>
</dbReference>